<sequence>METVRGREVYSNRWITLREDVVRQADGEESIYAFIRKADFAIVIPWDGERFHLVEQFRYPLQRRCWEFPGGAVAGESDPVAVARQELREETGLRAGRLTVLGKVAPAPATSTHYGTVVLATELTEGPHEREPSEMDMESGWFSRDQFEDMIREGAIVDAQSVAAYSLLLLHEKASGRPVG</sequence>
<evidence type="ECO:0000313" key="4">
    <source>
        <dbReference type="EMBL" id="QVI24321.1"/>
    </source>
</evidence>
<evidence type="ECO:0000256" key="1">
    <source>
        <dbReference type="ARBA" id="ARBA00001946"/>
    </source>
</evidence>
<dbReference type="GO" id="GO:0016787">
    <property type="term" value="F:hydrolase activity"/>
    <property type="evidence" value="ECO:0007669"/>
    <property type="project" value="UniProtKB-KW"/>
</dbReference>
<protein>
    <submittedName>
        <fullName evidence="4">NUDIX hydrolase</fullName>
    </submittedName>
</protein>
<keyword evidence="5" id="KW-1185">Reference proteome</keyword>
<comment type="cofactor">
    <cofactor evidence="1">
        <name>Mg(2+)</name>
        <dbReference type="ChEBI" id="CHEBI:18420"/>
    </cofactor>
</comment>
<dbReference type="InterPro" id="IPR015797">
    <property type="entry name" value="NUDIX_hydrolase-like_dom_sf"/>
</dbReference>
<gene>
    <name evidence="4" type="ORF">KHQ06_17080</name>
</gene>
<organism evidence="4 5">
    <name type="scientific">Nocardia tengchongensis</name>
    <dbReference type="NCBI Taxonomy" id="2055889"/>
    <lineage>
        <taxon>Bacteria</taxon>
        <taxon>Bacillati</taxon>
        <taxon>Actinomycetota</taxon>
        <taxon>Actinomycetes</taxon>
        <taxon>Mycobacteriales</taxon>
        <taxon>Nocardiaceae</taxon>
        <taxon>Nocardia</taxon>
    </lineage>
</organism>
<dbReference type="RefSeq" id="WP_213560384.1">
    <property type="nucleotide sequence ID" value="NZ_JBFAJM010000008.1"/>
</dbReference>
<dbReference type="SUPFAM" id="SSF55811">
    <property type="entry name" value="Nudix"/>
    <property type="match status" value="1"/>
</dbReference>
<dbReference type="InterPro" id="IPR000086">
    <property type="entry name" value="NUDIX_hydrolase_dom"/>
</dbReference>
<dbReference type="EMBL" id="CP074371">
    <property type="protein sequence ID" value="QVI24321.1"/>
    <property type="molecule type" value="Genomic_DNA"/>
</dbReference>
<keyword evidence="2 4" id="KW-0378">Hydrolase</keyword>
<proteinExistence type="predicted"/>
<dbReference type="GeneID" id="300992733"/>
<dbReference type="Proteomes" id="UP000683310">
    <property type="component" value="Chromosome"/>
</dbReference>
<evidence type="ECO:0000313" key="5">
    <source>
        <dbReference type="Proteomes" id="UP000683310"/>
    </source>
</evidence>
<accession>A0ABX8CWQ1</accession>
<dbReference type="Pfam" id="PF00293">
    <property type="entry name" value="NUDIX"/>
    <property type="match status" value="1"/>
</dbReference>
<dbReference type="Gene3D" id="3.90.79.10">
    <property type="entry name" value="Nucleoside Triphosphate Pyrophosphohydrolase"/>
    <property type="match status" value="1"/>
</dbReference>
<evidence type="ECO:0000256" key="2">
    <source>
        <dbReference type="ARBA" id="ARBA00022801"/>
    </source>
</evidence>
<reference evidence="4 5" key="1">
    <citation type="submission" date="2021-04" db="EMBL/GenBank/DDBJ databases">
        <title>Nocardia tengchongensis.</title>
        <authorList>
            <person name="Zhuang k."/>
            <person name="Ran Y."/>
            <person name="Li W."/>
        </authorList>
    </citation>
    <scope>NUCLEOTIDE SEQUENCE [LARGE SCALE GENOMIC DNA]</scope>
    <source>
        <strain evidence="4 5">CFH S0057</strain>
    </source>
</reference>
<dbReference type="PANTHER" id="PTHR11839:SF18">
    <property type="entry name" value="NUDIX HYDROLASE DOMAIN-CONTAINING PROTEIN"/>
    <property type="match status" value="1"/>
</dbReference>
<dbReference type="PANTHER" id="PTHR11839">
    <property type="entry name" value="UDP/ADP-SUGAR PYROPHOSPHATASE"/>
    <property type="match status" value="1"/>
</dbReference>
<dbReference type="PROSITE" id="PS51462">
    <property type="entry name" value="NUDIX"/>
    <property type="match status" value="1"/>
</dbReference>
<feature type="domain" description="Nudix hydrolase" evidence="3">
    <location>
        <begin position="35"/>
        <end position="164"/>
    </location>
</feature>
<dbReference type="CDD" id="cd24161">
    <property type="entry name" value="NUDIX_ADPRase_Ndx2"/>
    <property type="match status" value="1"/>
</dbReference>
<evidence type="ECO:0000259" key="3">
    <source>
        <dbReference type="PROSITE" id="PS51462"/>
    </source>
</evidence>
<name>A0ABX8CWQ1_9NOCA</name>